<dbReference type="InterPro" id="IPR057326">
    <property type="entry name" value="KR_dom"/>
</dbReference>
<evidence type="ECO:0000313" key="4">
    <source>
        <dbReference type="EMBL" id="TDP90581.1"/>
    </source>
</evidence>
<dbReference type="PANTHER" id="PTHR43639">
    <property type="entry name" value="OXIDOREDUCTASE, SHORT-CHAIN DEHYDROGENASE/REDUCTASE FAMILY (AFU_ORTHOLOGUE AFUA_5G02870)"/>
    <property type="match status" value="1"/>
</dbReference>
<comment type="similarity">
    <text evidence="1">Belongs to the short-chain dehydrogenases/reductases (SDR) family.</text>
</comment>
<dbReference type="PANTHER" id="PTHR43639:SF1">
    <property type="entry name" value="SHORT-CHAIN DEHYDROGENASE_REDUCTASE FAMILY PROTEIN"/>
    <property type="match status" value="1"/>
</dbReference>
<dbReference type="GO" id="GO:0016491">
    <property type="term" value="F:oxidoreductase activity"/>
    <property type="evidence" value="ECO:0007669"/>
    <property type="project" value="UniProtKB-KW"/>
</dbReference>
<evidence type="ECO:0000259" key="3">
    <source>
        <dbReference type="SMART" id="SM00822"/>
    </source>
</evidence>
<dbReference type="PRINTS" id="PR00080">
    <property type="entry name" value="SDRFAMILY"/>
</dbReference>
<dbReference type="Gene3D" id="3.40.50.720">
    <property type="entry name" value="NAD(P)-binding Rossmann-like Domain"/>
    <property type="match status" value="1"/>
</dbReference>
<keyword evidence="5" id="KW-1185">Reference proteome</keyword>
<dbReference type="RefSeq" id="WP_166659503.1">
    <property type="nucleotide sequence ID" value="NZ_SNXZ01000010.1"/>
</dbReference>
<protein>
    <submittedName>
        <fullName evidence="4">NAD(P)-dependent dehydrogenase (Short-subunit alcohol dehydrogenase family)</fullName>
    </submittedName>
</protein>
<dbReference type="AlphaFoldDB" id="A0A4R6RUF6"/>
<comment type="caution">
    <text evidence="4">The sequence shown here is derived from an EMBL/GenBank/DDBJ whole genome shotgun (WGS) entry which is preliminary data.</text>
</comment>
<dbReference type="InterPro" id="IPR020904">
    <property type="entry name" value="Sc_DH/Rdtase_CS"/>
</dbReference>
<dbReference type="SMART" id="SM00822">
    <property type="entry name" value="PKS_KR"/>
    <property type="match status" value="1"/>
</dbReference>
<organism evidence="4 5">
    <name type="scientific">Labedaea rhizosphaerae</name>
    <dbReference type="NCBI Taxonomy" id="598644"/>
    <lineage>
        <taxon>Bacteria</taxon>
        <taxon>Bacillati</taxon>
        <taxon>Actinomycetota</taxon>
        <taxon>Actinomycetes</taxon>
        <taxon>Pseudonocardiales</taxon>
        <taxon>Pseudonocardiaceae</taxon>
        <taxon>Labedaea</taxon>
    </lineage>
</organism>
<dbReference type="InterPro" id="IPR002347">
    <property type="entry name" value="SDR_fam"/>
</dbReference>
<name>A0A4R6RUF6_LABRH</name>
<gene>
    <name evidence="4" type="ORF">EV186_110122</name>
</gene>
<dbReference type="PROSITE" id="PS00061">
    <property type="entry name" value="ADH_SHORT"/>
    <property type="match status" value="1"/>
</dbReference>
<sequence>MGKLADRTALVTGSSRGIGRAIAERLARDGALVAVHCATDVEAAKAVVAGIEAEGGRAFAVQATFGEPDAVERLFDGVERGLKERTGTAELSILVNNAGTKSVQLPEEVTPEAFDEVMAVNAKAPFFVVQRALGLLADGGRVVNISSGITRFSNPQEVVYGMSKGAVEQLTFHLARHLGPRGITVNSVVPGVTDNGSSPMLADPDIAAHIAGMSALKRIGQSTDIADVVAFLATDDARWITGAVIDASGGSLLG</sequence>
<feature type="domain" description="Ketoreductase" evidence="3">
    <location>
        <begin position="7"/>
        <end position="195"/>
    </location>
</feature>
<dbReference type="FunFam" id="3.40.50.720:FF:000084">
    <property type="entry name" value="Short-chain dehydrogenase reductase"/>
    <property type="match status" value="1"/>
</dbReference>
<dbReference type="SUPFAM" id="SSF51735">
    <property type="entry name" value="NAD(P)-binding Rossmann-fold domains"/>
    <property type="match status" value="1"/>
</dbReference>
<evidence type="ECO:0000256" key="1">
    <source>
        <dbReference type="ARBA" id="ARBA00006484"/>
    </source>
</evidence>
<reference evidence="4 5" key="1">
    <citation type="submission" date="2019-03" db="EMBL/GenBank/DDBJ databases">
        <title>Genomic Encyclopedia of Type Strains, Phase IV (KMG-IV): sequencing the most valuable type-strain genomes for metagenomic binning, comparative biology and taxonomic classification.</title>
        <authorList>
            <person name="Goeker M."/>
        </authorList>
    </citation>
    <scope>NUCLEOTIDE SEQUENCE [LARGE SCALE GENOMIC DNA]</scope>
    <source>
        <strain evidence="4 5">DSM 45361</strain>
    </source>
</reference>
<keyword evidence="2" id="KW-0560">Oxidoreductase</keyword>
<dbReference type="InterPro" id="IPR036291">
    <property type="entry name" value="NAD(P)-bd_dom_sf"/>
</dbReference>
<accession>A0A4R6RUF6</accession>
<proteinExistence type="inferred from homology"/>
<dbReference type="EMBL" id="SNXZ01000010">
    <property type="protein sequence ID" value="TDP90581.1"/>
    <property type="molecule type" value="Genomic_DNA"/>
</dbReference>
<dbReference type="PRINTS" id="PR00081">
    <property type="entry name" value="GDHRDH"/>
</dbReference>
<evidence type="ECO:0000256" key="2">
    <source>
        <dbReference type="ARBA" id="ARBA00023002"/>
    </source>
</evidence>
<evidence type="ECO:0000313" key="5">
    <source>
        <dbReference type="Proteomes" id="UP000295444"/>
    </source>
</evidence>
<dbReference type="Pfam" id="PF13561">
    <property type="entry name" value="adh_short_C2"/>
    <property type="match status" value="1"/>
</dbReference>
<dbReference type="Proteomes" id="UP000295444">
    <property type="component" value="Unassembled WGS sequence"/>
</dbReference>